<dbReference type="AlphaFoldDB" id="A0A941W4B5"/>
<name>A0A941W4B5_9BACT</name>
<dbReference type="PANTHER" id="PTHR43081">
    <property type="entry name" value="ADENYLATE CYCLASE, TERMINAL-DIFFERENTIATION SPECIFIC-RELATED"/>
    <property type="match status" value="1"/>
</dbReference>
<dbReference type="Pfam" id="PF00211">
    <property type="entry name" value="Guanylate_cyc"/>
    <property type="match status" value="1"/>
</dbReference>
<gene>
    <name evidence="2" type="ORF">MAG551_00787</name>
</gene>
<dbReference type="Gene3D" id="3.30.70.1230">
    <property type="entry name" value="Nucleotide cyclase"/>
    <property type="match status" value="1"/>
</dbReference>
<reference evidence="2" key="1">
    <citation type="journal article" date="2021" name="ISME J.">
        <title>Fine-scale metabolic discontinuity in a stratified prokaryote microbiome of a Red Sea deep halocline.</title>
        <authorList>
            <person name="Michoud G."/>
            <person name="Ngugi D.K."/>
            <person name="Barozzi A."/>
            <person name="Merlino G."/>
            <person name="Calleja M.L."/>
            <person name="Delgado-Huertas A."/>
            <person name="Moran X.A.G."/>
            <person name="Daffonchio D."/>
        </authorList>
    </citation>
    <scope>NUCLEOTIDE SEQUENCE</scope>
    <source>
        <strain evidence="2">SuakinDeep_MAG55_1</strain>
    </source>
</reference>
<comment type="caution">
    <text evidence="2">The sequence shown here is derived from an EMBL/GenBank/DDBJ whole genome shotgun (WGS) entry which is preliminary data.</text>
</comment>
<dbReference type="PANTHER" id="PTHR43081:SF1">
    <property type="entry name" value="ADENYLATE CYCLASE, TERMINAL-DIFFERENTIATION SPECIFIC"/>
    <property type="match status" value="1"/>
</dbReference>
<dbReference type="SMART" id="SM00044">
    <property type="entry name" value="CYCc"/>
    <property type="match status" value="1"/>
</dbReference>
<dbReference type="GO" id="GO:0004016">
    <property type="term" value="F:adenylate cyclase activity"/>
    <property type="evidence" value="ECO:0007669"/>
    <property type="project" value="UniProtKB-ARBA"/>
</dbReference>
<proteinExistence type="predicted"/>
<dbReference type="GO" id="GO:0035556">
    <property type="term" value="P:intracellular signal transduction"/>
    <property type="evidence" value="ECO:0007669"/>
    <property type="project" value="InterPro"/>
</dbReference>
<dbReference type="InterPro" id="IPR050697">
    <property type="entry name" value="Adenylyl/Guanylyl_Cyclase_3/4"/>
</dbReference>
<dbReference type="GO" id="GO:0006171">
    <property type="term" value="P:cAMP biosynthetic process"/>
    <property type="evidence" value="ECO:0007669"/>
    <property type="project" value="TreeGrafter"/>
</dbReference>
<feature type="domain" description="Guanylate cyclase" evidence="1">
    <location>
        <begin position="34"/>
        <end position="166"/>
    </location>
</feature>
<evidence type="ECO:0000313" key="3">
    <source>
        <dbReference type="Proteomes" id="UP000722750"/>
    </source>
</evidence>
<dbReference type="InterPro" id="IPR001054">
    <property type="entry name" value="A/G_cyclase"/>
</dbReference>
<dbReference type="PROSITE" id="PS50125">
    <property type="entry name" value="GUANYLATE_CYCLASE_2"/>
    <property type="match status" value="1"/>
</dbReference>
<protein>
    <submittedName>
        <fullName evidence="2">Adenylate cyclase 2</fullName>
    </submittedName>
</protein>
<dbReference type="SUPFAM" id="SSF55073">
    <property type="entry name" value="Nucleotide cyclase"/>
    <property type="match status" value="1"/>
</dbReference>
<sequence length="213" mass="24118">MPNKLKRYLSPQIVDTVISEGNDICLENSRKLLTILFSDIRGFTTMTESLEPEDTVHLLNEYFSEEMTKLIFKHGGTIDKFMGDGILAFYGDPLECEDHAEKAVRTAIEMKDVVKLLPSKWKDLNCDLNMRVGICTGYVTVGNMGSKERMEYTVIGNHVNLAQRLQSEAEADQILVNQRTFSMVKDTFETEIIPDITLKGVNKSVVAYKILEI</sequence>
<accession>A0A941W4B5</accession>
<dbReference type="InterPro" id="IPR029787">
    <property type="entry name" value="Nucleotide_cyclase"/>
</dbReference>
<dbReference type="EMBL" id="JAANXD010000034">
    <property type="protein sequence ID" value="MBS1257740.1"/>
    <property type="molecule type" value="Genomic_DNA"/>
</dbReference>
<dbReference type="CDD" id="cd07302">
    <property type="entry name" value="CHD"/>
    <property type="match status" value="1"/>
</dbReference>
<organism evidence="2 3">
    <name type="scientific">Candidatus Scalindua arabica</name>
    <dbReference type="NCBI Taxonomy" id="1127984"/>
    <lineage>
        <taxon>Bacteria</taxon>
        <taxon>Pseudomonadati</taxon>
        <taxon>Planctomycetota</taxon>
        <taxon>Candidatus Brocadiia</taxon>
        <taxon>Candidatus Brocadiales</taxon>
        <taxon>Candidatus Scalinduaceae</taxon>
        <taxon>Candidatus Scalindua</taxon>
    </lineage>
</organism>
<evidence type="ECO:0000313" key="2">
    <source>
        <dbReference type="EMBL" id="MBS1257740.1"/>
    </source>
</evidence>
<evidence type="ECO:0000259" key="1">
    <source>
        <dbReference type="PROSITE" id="PS50125"/>
    </source>
</evidence>
<dbReference type="Proteomes" id="UP000722750">
    <property type="component" value="Unassembled WGS sequence"/>
</dbReference>